<dbReference type="Gramene" id="Ma06_t23040.1">
    <property type="protein sequence ID" value="Ma06_p23040.1"/>
    <property type="gene ID" value="Ma06_g23040"/>
</dbReference>
<evidence type="ECO:0000313" key="1">
    <source>
        <dbReference type="EnsemblPlants" id="Ma06_p23040.1"/>
    </source>
</evidence>
<organism evidence="1 2">
    <name type="scientific">Musa acuminata subsp. malaccensis</name>
    <name type="common">Wild banana</name>
    <name type="synonym">Musa malaccensis</name>
    <dbReference type="NCBI Taxonomy" id="214687"/>
    <lineage>
        <taxon>Eukaryota</taxon>
        <taxon>Viridiplantae</taxon>
        <taxon>Streptophyta</taxon>
        <taxon>Embryophyta</taxon>
        <taxon>Tracheophyta</taxon>
        <taxon>Spermatophyta</taxon>
        <taxon>Magnoliopsida</taxon>
        <taxon>Liliopsida</taxon>
        <taxon>Zingiberales</taxon>
        <taxon>Musaceae</taxon>
        <taxon>Musa</taxon>
    </lineage>
</organism>
<dbReference type="InParanoid" id="M0S4Q9"/>
<name>M0S4Q9_MUSAM</name>
<dbReference type="Proteomes" id="UP000012960">
    <property type="component" value="Unplaced"/>
</dbReference>
<sequence>MSAVRVRLSPARELS</sequence>
<keyword evidence="2" id="KW-1185">Reference proteome</keyword>
<proteinExistence type="predicted"/>
<reference evidence="1" key="1">
    <citation type="submission" date="2021-05" db="UniProtKB">
        <authorList>
            <consortium name="EnsemblPlants"/>
        </authorList>
    </citation>
    <scope>IDENTIFICATION</scope>
    <source>
        <strain evidence="1">subsp. malaccensis</strain>
    </source>
</reference>
<dbReference type="EnsemblPlants" id="Ma06_t23040.1">
    <property type="protein sequence ID" value="Ma06_p23040.1"/>
    <property type="gene ID" value="Ma06_g23040"/>
</dbReference>
<dbReference type="HOGENOM" id="CLU_3434250_0_0_1"/>
<accession>M0S4Q9</accession>
<evidence type="ECO:0000313" key="2">
    <source>
        <dbReference type="Proteomes" id="UP000012960"/>
    </source>
</evidence>
<protein>
    <submittedName>
        <fullName evidence="1">Uncharacterized protein</fullName>
    </submittedName>
</protein>